<evidence type="ECO:0000313" key="3">
    <source>
        <dbReference type="Proteomes" id="UP000823775"/>
    </source>
</evidence>
<keyword evidence="3" id="KW-1185">Reference proteome</keyword>
<evidence type="ECO:0000313" key="2">
    <source>
        <dbReference type="EMBL" id="MCD9638609.1"/>
    </source>
</evidence>
<organism evidence="2 3">
    <name type="scientific">Datura stramonium</name>
    <name type="common">Jimsonweed</name>
    <name type="synonym">Common thornapple</name>
    <dbReference type="NCBI Taxonomy" id="4076"/>
    <lineage>
        <taxon>Eukaryota</taxon>
        <taxon>Viridiplantae</taxon>
        <taxon>Streptophyta</taxon>
        <taxon>Embryophyta</taxon>
        <taxon>Tracheophyta</taxon>
        <taxon>Spermatophyta</taxon>
        <taxon>Magnoliopsida</taxon>
        <taxon>eudicotyledons</taxon>
        <taxon>Gunneridae</taxon>
        <taxon>Pentapetalae</taxon>
        <taxon>asterids</taxon>
        <taxon>lamiids</taxon>
        <taxon>Solanales</taxon>
        <taxon>Solanaceae</taxon>
        <taxon>Solanoideae</taxon>
        <taxon>Datureae</taxon>
        <taxon>Datura</taxon>
    </lineage>
</organism>
<sequence>MVDISEHTIWRLPLGPTYEALQNTTDMNYKMHMATRIQDISKVRDEANPIAKGRLESSNLGDSLFMDLLEENTPRDIPTLMGEGSRIAAESSAIEVDTPTTSSIDRLKSHIAKSIDAVLIPVHEVIQILDGRIDGIEEQDNERLRDGQSIDFSRVFAQQAQDFGQTLPLYKPALAHCFRHLVHDDIIESDEEGAAERAHKRERKEMKEALQCFCEEMHTIREVKDSTSRPHESTEHTGDYDSEGES</sequence>
<feature type="compositionally biased region" description="Basic and acidic residues" evidence="1">
    <location>
        <begin position="221"/>
        <end position="239"/>
    </location>
</feature>
<feature type="region of interest" description="Disordered" evidence="1">
    <location>
        <begin position="221"/>
        <end position="246"/>
    </location>
</feature>
<proteinExistence type="predicted"/>
<gene>
    <name evidence="2" type="ORF">HAX54_022695</name>
</gene>
<comment type="caution">
    <text evidence="2">The sequence shown here is derived from an EMBL/GenBank/DDBJ whole genome shotgun (WGS) entry which is preliminary data.</text>
</comment>
<dbReference type="EMBL" id="JACEIK010002740">
    <property type="protein sequence ID" value="MCD9638609.1"/>
    <property type="molecule type" value="Genomic_DNA"/>
</dbReference>
<protein>
    <submittedName>
        <fullName evidence="2">Uncharacterized protein</fullName>
    </submittedName>
</protein>
<accession>A0ABS8UVI5</accession>
<reference evidence="2 3" key="1">
    <citation type="journal article" date="2021" name="BMC Genomics">
        <title>Datura genome reveals duplications of psychoactive alkaloid biosynthetic genes and high mutation rate following tissue culture.</title>
        <authorList>
            <person name="Rajewski A."/>
            <person name="Carter-House D."/>
            <person name="Stajich J."/>
            <person name="Litt A."/>
        </authorList>
    </citation>
    <scope>NUCLEOTIDE SEQUENCE [LARGE SCALE GENOMIC DNA]</scope>
    <source>
        <strain evidence="2">AR-01</strain>
    </source>
</reference>
<dbReference type="Proteomes" id="UP000823775">
    <property type="component" value="Unassembled WGS sequence"/>
</dbReference>
<evidence type="ECO:0000256" key="1">
    <source>
        <dbReference type="SAM" id="MobiDB-lite"/>
    </source>
</evidence>
<name>A0ABS8UVI5_DATST</name>